<reference evidence="1" key="1">
    <citation type="submission" date="2014-06" db="EMBL/GenBank/DDBJ databases">
        <title>Key roles for freshwater Actinobacteria revealed by deep metagenomic sequencing.</title>
        <authorList>
            <person name="Ghai R."/>
            <person name="Mizuno C.M."/>
            <person name="Picazo A."/>
            <person name="Camacho A."/>
            <person name="Rodriguez-Valera F."/>
        </authorList>
    </citation>
    <scope>NUCLEOTIDE SEQUENCE</scope>
</reference>
<dbReference type="GO" id="GO:0008781">
    <property type="term" value="F:N-acylneuraminate cytidylyltransferase activity"/>
    <property type="evidence" value="ECO:0007669"/>
    <property type="project" value="TreeGrafter"/>
</dbReference>
<sequence length="247" mass="27858">MANIVALIPARSGSKRISNKNVKELQGHPLIAYSINLAFESGLFSKVFVSSDSETILEKSLQYGDIIPVIRPEKLSQDNSPDIEWVKHAIETQNIGNSMKTYLTILRPTNPLRSINSIQQAHLLFQETVDFDSLRAMQPVKQHPGKIWQLNQDSGIAIPLLNQSTDKAPWHSSPTNFLPQYFYQDASLEITTVENILKNNSISGTKVLGWVSDPNEGFDLNTEQDWDYLIYLLEQGIIKLPNLSKRP</sequence>
<dbReference type="PANTHER" id="PTHR21485:SF6">
    <property type="entry name" value="N-ACYLNEURAMINATE CYTIDYLYLTRANSFERASE-RELATED"/>
    <property type="match status" value="1"/>
</dbReference>
<comment type="caution">
    <text evidence="1">The sequence shown here is derived from an EMBL/GenBank/DDBJ whole genome shotgun (WGS) entry which is preliminary data.</text>
</comment>
<dbReference type="SUPFAM" id="SSF53448">
    <property type="entry name" value="Nucleotide-diphospho-sugar transferases"/>
    <property type="match status" value="1"/>
</dbReference>
<protein>
    <recommendedName>
        <fullName evidence="2">Acylneuraminate cytidylyltransferase</fullName>
    </recommendedName>
</protein>
<gene>
    <name evidence="1" type="ORF">GM51_4845</name>
</gene>
<proteinExistence type="predicted"/>
<dbReference type="InterPro" id="IPR050793">
    <property type="entry name" value="CMP-NeuNAc_synthase"/>
</dbReference>
<name>A0A094QF72_9ZZZZ</name>
<dbReference type="InterPro" id="IPR003329">
    <property type="entry name" value="Cytidylyl_trans"/>
</dbReference>
<dbReference type="Pfam" id="PF02348">
    <property type="entry name" value="CTP_transf_3"/>
    <property type="match status" value="1"/>
</dbReference>
<dbReference type="Gene3D" id="3.90.550.10">
    <property type="entry name" value="Spore Coat Polysaccharide Biosynthesis Protein SpsA, Chain A"/>
    <property type="match status" value="1"/>
</dbReference>
<dbReference type="CDD" id="cd02513">
    <property type="entry name" value="CMP-NeuAc_Synthase"/>
    <property type="match status" value="1"/>
</dbReference>
<evidence type="ECO:0000313" key="1">
    <source>
        <dbReference type="EMBL" id="KGA20899.1"/>
    </source>
</evidence>
<evidence type="ECO:0008006" key="2">
    <source>
        <dbReference type="Google" id="ProtNLM"/>
    </source>
</evidence>
<organism evidence="1">
    <name type="scientific">freshwater metagenome</name>
    <dbReference type="NCBI Taxonomy" id="449393"/>
    <lineage>
        <taxon>unclassified sequences</taxon>
        <taxon>metagenomes</taxon>
        <taxon>ecological metagenomes</taxon>
    </lineage>
</organism>
<accession>A0A094QF72</accession>
<dbReference type="AlphaFoldDB" id="A0A094QF72"/>
<dbReference type="InterPro" id="IPR029044">
    <property type="entry name" value="Nucleotide-diphossugar_trans"/>
</dbReference>
<dbReference type="EMBL" id="JNSL01000019">
    <property type="protein sequence ID" value="KGA20899.1"/>
    <property type="molecule type" value="Genomic_DNA"/>
</dbReference>
<dbReference type="PANTHER" id="PTHR21485">
    <property type="entry name" value="HAD SUPERFAMILY MEMBERS CMAS AND KDSC"/>
    <property type="match status" value="1"/>
</dbReference>